<feature type="transmembrane region" description="Helical" evidence="1">
    <location>
        <begin position="96"/>
        <end position="116"/>
    </location>
</feature>
<keyword evidence="1" id="KW-1133">Transmembrane helix</keyword>
<keyword evidence="1" id="KW-0472">Membrane</keyword>
<accession>A0A7E4UY77</accession>
<feature type="transmembrane region" description="Helical" evidence="1">
    <location>
        <begin position="12"/>
        <end position="36"/>
    </location>
</feature>
<evidence type="ECO:0000313" key="2">
    <source>
        <dbReference type="Proteomes" id="UP000492821"/>
    </source>
</evidence>
<evidence type="ECO:0000313" key="3">
    <source>
        <dbReference type="WBParaSite" id="Pan_g1426.t1"/>
    </source>
</evidence>
<dbReference type="WBParaSite" id="Pan_g1426.t1">
    <property type="protein sequence ID" value="Pan_g1426.t1"/>
    <property type="gene ID" value="Pan_g1426"/>
</dbReference>
<dbReference type="Proteomes" id="UP000492821">
    <property type="component" value="Unassembled WGS sequence"/>
</dbReference>
<reference evidence="2" key="1">
    <citation type="journal article" date="2013" name="Genetics">
        <title>The draft genome and transcriptome of Panagrellus redivivus are shaped by the harsh demands of a free-living lifestyle.</title>
        <authorList>
            <person name="Srinivasan J."/>
            <person name="Dillman A.R."/>
            <person name="Macchietto M.G."/>
            <person name="Heikkinen L."/>
            <person name="Lakso M."/>
            <person name="Fracchia K.M."/>
            <person name="Antoshechkin I."/>
            <person name="Mortazavi A."/>
            <person name="Wong G."/>
            <person name="Sternberg P.W."/>
        </authorList>
    </citation>
    <scope>NUCLEOTIDE SEQUENCE [LARGE SCALE GENOMIC DNA]</scope>
    <source>
        <strain evidence="2">MT8872</strain>
    </source>
</reference>
<feature type="transmembrane region" description="Helical" evidence="1">
    <location>
        <begin position="51"/>
        <end position="75"/>
    </location>
</feature>
<protein>
    <submittedName>
        <fullName evidence="3">G_PROTEIN_RECEP_F1_2 domain-containing protein</fullName>
    </submittedName>
</protein>
<feature type="transmembrane region" description="Helical" evidence="1">
    <location>
        <begin position="185"/>
        <end position="206"/>
    </location>
</feature>
<sequence>MKRSITMLSYEVSPSLVIYIVIQIIYAISSAVYFAFLCVETVLHNGKAYNAYFLFGSGTIVTVLLELIPVAVLFLSIDRCLCIRRPAMKDEKSKLVYFNCIAIIVTALVIVFADIISSVPTNATTTCSAFACLSTQLGKGVYGMVRMVLGIINVIMCIVLAVMIRRKLALPALAAKTNTVVLKTVLITLLFDFLPHFAAFILATAINKDVTQNYGPLSGLVSAVDNCLCA</sequence>
<keyword evidence="2" id="KW-1185">Reference proteome</keyword>
<keyword evidence="1" id="KW-0812">Transmembrane</keyword>
<dbReference type="AlphaFoldDB" id="A0A7E4UY77"/>
<organism evidence="2 3">
    <name type="scientific">Panagrellus redivivus</name>
    <name type="common">Microworm</name>
    <dbReference type="NCBI Taxonomy" id="6233"/>
    <lineage>
        <taxon>Eukaryota</taxon>
        <taxon>Metazoa</taxon>
        <taxon>Ecdysozoa</taxon>
        <taxon>Nematoda</taxon>
        <taxon>Chromadorea</taxon>
        <taxon>Rhabditida</taxon>
        <taxon>Tylenchina</taxon>
        <taxon>Panagrolaimomorpha</taxon>
        <taxon>Panagrolaimoidea</taxon>
        <taxon>Panagrolaimidae</taxon>
        <taxon>Panagrellus</taxon>
    </lineage>
</organism>
<evidence type="ECO:0000256" key="1">
    <source>
        <dbReference type="SAM" id="Phobius"/>
    </source>
</evidence>
<name>A0A7E4UY77_PANRE</name>
<proteinExistence type="predicted"/>
<reference evidence="3" key="2">
    <citation type="submission" date="2020-10" db="UniProtKB">
        <authorList>
            <consortium name="WormBaseParasite"/>
        </authorList>
    </citation>
    <scope>IDENTIFICATION</scope>
</reference>
<feature type="transmembrane region" description="Helical" evidence="1">
    <location>
        <begin position="144"/>
        <end position="164"/>
    </location>
</feature>